<reference evidence="1" key="2">
    <citation type="submission" date="2018-05" db="EMBL/GenBank/DDBJ databases">
        <title>OgluRS3 (Oryza glumaepatula Reference Sequence Version 3).</title>
        <authorList>
            <person name="Zhang J."/>
            <person name="Kudrna D."/>
            <person name="Lee S."/>
            <person name="Talag J."/>
            <person name="Welchert J."/>
            <person name="Wing R.A."/>
        </authorList>
    </citation>
    <scope>NUCLEOTIDE SEQUENCE [LARGE SCALE GENOMIC DNA]</scope>
</reference>
<dbReference type="EnsemblPlants" id="OGLUM10G11680.1">
    <property type="protein sequence ID" value="OGLUM10G11680.1"/>
    <property type="gene ID" value="OGLUM10G11680"/>
</dbReference>
<evidence type="ECO:0000313" key="1">
    <source>
        <dbReference type="EnsemblPlants" id="OGLUM10G11680.1"/>
    </source>
</evidence>
<sequence>MVMTWWKPSMEADSLCTATTSIEKRQTGGCDDQRAPLSSSSLADLREKGVNRGKEAAVAEASFGGLTEDWHRYVEKMLTSIAASCLFSPPPPSLGGDGIF</sequence>
<protein>
    <submittedName>
        <fullName evidence="1">Uncharacterized protein</fullName>
    </submittedName>
</protein>
<organism evidence="1">
    <name type="scientific">Oryza glumipatula</name>
    <dbReference type="NCBI Taxonomy" id="40148"/>
    <lineage>
        <taxon>Eukaryota</taxon>
        <taxon>Viridiplantae</taxon>
        <taxon>Streptophyta</taxon>
        <taxon>Embryophyta</taxon>
        <taxon>Tracheophyta</taxon>
        <taxon>Spermatophyta</taxon>
        <taxon>Magnoliopsida</taxon>
        <taxon>Liliopsida</taxon>
        <taxon>Poales</taxon>
        <taxon>Poaceae</taxon>
        <taxon>BOP clade</taxon>
        <taxon>Oryzoideae</taxon>
        <taxon>Oryzeae</taxon>
        <taxon>Oryzinae</taxon>
        <taxon>Oryza</taxon>
    </lineage>
</organism>
<dbReference type="AlphaFoldDB" id="A0A0E0BB70"/>
<dbReference type="Proteomes" id="UP000026961">
    <property type="component" value="Chromosome 10"/>
</dbReference>
<keyword evidence="2" id="KW-1185">Reference proteome</keyword>
<dbReference type="HOGENOM" id="CLU_2310455_0_0_1"/>
<name>A0A0E0BB70_9ORYZ</name>
<accession>A0A0E0BB70</accession>
<proteinExistence type="predicted"/>
<dbReference type="Gramene" id="OGLUM10G11680.1">
    <property type="protein sequence ID" value="OGLUM10G11680.1"/>
    <property type="gene ID" value="OGLUM10G11680"/>
</dbReference>
<reference evidence="1" key="1">
    <citation type="submission" date="2015-04" db="UniProtKB">
        <authorList>
            <consortium name="EnsemblPlants"/>
        </authorList>
    </citation>
    <scope>IDENTIFICATION</scope>
</reference>
<evidence type="ECO:0000313" key="2">
    <source>
        <dbReference type="Proteomes" id="UP000026961"/>
    </source>
</evidence>